<evidence type="ECO:0000256" key="1">
    <source>
        <dbReference type="SAM" id="Phobius"/>
    </source>
</evidence>
<keyword evidence="1" id="KW-0812">Transmembrane</keyword>
<feature type="non-terminal residue" evidence="2">
    <location>
        <position position="1"/>
    </location>
</feature>
<feature type="transmembrane region" description="Helical" evidence="1">
    <location>
        <begin position="42"/>
        <end position="63"/>
    </location>
</feature>
<name>X1V6C5_9ZZZZ</name>
<dbReference type="AlphaFoldDB" id="X1V6C5"/>
<keyword evidence="1" id="KW-0472">Membrane</keyword>
<reference evidence="2" key="1">
    <citation type="journal article" date="2014" name="Front. Microbiol.">
        <title>High frequency of phylogenetically diverse reductive dehalogenase-homologous genes in deep subseafloor sedimentary metagenomes.</title>
        <authorList>
            <person name="Kawai M."/>
            <person name="Futagami T."/>
            <person name="Toyoda A."/>
            <person name="Takaki Y."/>
            <person name="Nishi S."/>
            <person name="Hori S."/>
            <person name="Arai W."/>
            <person name="Tsubouchi T."/>
            <person name="Morono Y."/>
            <person name="Uchiyama I."/>
            <person name="Ito T."/>
            <person name="Fujiyama A."/>
            <person name="Inagaki F."/>
            <person name="Takami H."/>
        </authorList>
    </citation>
    <scope>NUCLEOTIDE SEQUENCE</scope>
    <source>
        <strain evidence="2">Expedition CK06-06</strain>
    </source>
</reference>
<keyword evidence="1" id="KW-1133">Transmembrane helix</keyword>
<sequence>GYFMRKYEFPAAPFLIAMILEPFAEGSIRRFLILSGGEVGVIFTKPIAVVFIILTVLSLLHFIRKK</sequence>
<dbReference type="PANTHER" id="PTHR35342:SF5">
    <property type="entry name" value="TRICARBOXYLIC TRANSPORT PROTEIN"/>
    <property type="match status" value="1"/>
</dbReference>
<evidence type="ECO:0000313" key="2">
    <source>
        <dbReference type="EMBL" id="GAJ11417.1"/>
    </source>
</evidence>
<comment type="caution">
    <text evidence="2">The sequence shown here is derived from an EMBL/GenBank/DDBJ whole genome shotgun (WGS) entry which is preliminary data.</text>
</comment>
<dbReference type="PANTHER" id="PTHR35342">
    <property type="entry name" value="TRICARBOXYLIC TRANSPORT PROTEIN"/>
    <property type="match status" value="1"/>
</dbReference>
<gene>
    <name evidence="2" type="ORF">S12H4_45719</name>
</gene>
<proteinExistence type="predicted"/>
<organism evidence="2">
    <name type="scientific">marine sediment metagenome</name>
    <dbReference type="NCBI Taxonomy" id="412755"/>
    <lineage>
        <taxon>unclassified sequences</taxon>
        <taxon>metagenomes</taxon>
        <taxon>ecological metagenomes</taxon>
    </lineage>
</organism>
<dbReference type="EMBL" id="BARW01028301">
    <property type="protein sequence ID" value="GAJ11417.1"/>
    <property type="molecule type" value="Genomic_DNA"/>
</dbReference>
<protein>
    <submittedName>
        <fullName evidence="2">Uncharacterized protein</fullName>
    </submittedName>
</protein>
<accession>X1V6C5</accession>